<reference evidence="1 2" key="1">
    <citation type="submission" date="2019-02" db="EMBL/GenBank/DDBJ databases">
        <title>Genome sequence of the sea-ice species Brumimicrobium glaciale.</title>
        <authorList>
            <person name="Bowman J.P."/>
        </authorList>
    </citation>
    <scope>NUCLEOTIDE SEQUENCE [LARGE SCALE GENOMIC DNA]</scope>
    <source>
        <strain evidence="1 2">IC156</strain>
    </source>
</reference>
<comment type="caution">
    <text evidence="1">The sequence shown here is derived from an EMBL/GenBank/DDBJ whole genome shotgun (WGS) entry which is preliminary data.</text>
</comment>
<dbReference type="Pfam" id="PF10117">
    <property type="entry name" value="McrBC"/>
    <property type="match status" value="1"/>
</dbReference>
<dbReference type="PANTHER" id="PTHR38733">
    <property type="entry name" value="PROTEIN MCRC"/>
    <property type="match status" value="1"/>
</dbReference>
<gene>
    <name evidence="1" type="ORF">ERX46_05415</name>
</gene>
<name>A0A4Q4KQF6_9FLAO</name>
<sequence>MIASEYFKNHITDNDYRLNRIADSIELTKNFNCSTYNKARKNYGLIRREGIEVFLQGIRENIETYDLSSSIINFINRDEEFDVNQDQKVIEIIGNSYDTFKIKTGNIVGSFIYKGNQLNINCRFGNSFLEYMIANTSGFIELENFGGKSDDLGLGEWIMILYWRMLLKKAFTLGMYKNYKSITEDISTVRGAIEINDFIKKPFFNGKTTCTFKEHSYENNINRIIKQAIAKVAKSKYSNLINDIIDIKRAYDNVHFENDRKRDLSTRVKNPYYQKYNEVYNLSKNIIDDNFLSYNNPKSDFSAFIFDISLLFEHHIRKVLNQEFTIHQKNKKEFKVPNGIDENNLFPDVIIDYGDNKIGVFDVKYKRFRVDGKDKGVNREDRFQLITYLASYTSTYEVVNSGFIYPCEEHEHERLVNSVGEQQQYVAVGKCEIPFNIYFYKVTKEYDTQRSYDKGFSKEFCCFETEKEFKIV</sequence>
<keyword evidence="2" id="KW-1185">Reference proteome</keyword>
<dbReference type="EMBL" id="SETE01000002">
    <property type="protein sequence ID" value="RYM34814.1"/>
    <property type="molecule type" value="Genomic_DNA"/>
</dbReference>
<evidence type="ECO:0008006" key="3">
    <source>
        <dbReference type="Google" id="ProtNLM"/>
    </source>
</evidence>
<dbReference type="RefSeq" id="WP_130092822.1">
    <property type="nucleotide sequence ID" value="NZ_SETE01000002.1"/>
</dbReference>
<dbReference type="AlphaFoldDB" id="A0A4Q4KQF6"/>
<organism evidence="1 2">
    <name type="scientific">Brumimicrobium glaciale</name>
    <dbReference type="NCBI Taxonomy" id="200475"/>
    <lineage>
        <taxon>Bacteria</taxon>
        <taxon>Pseudomonadati</taxon>
        <taxon>Bacteroidota</taxon>
        <taxon>Flavobacteriia</taxon>
        <taxon>Flavobacteriales</taxon>
        <taxon>Crocinitomicaceae</taxon>
        <taxon>Brumimicrobium</taxon>
    </lineage>
</organism>
<protein>
    <recommendedName>
        <fullName evidence="3">Restriction endonuclease</fullName>
    </recommendedName>
</protein>
<proteinExistence type="predicted"/>
<dbReference type="OrthoDB" id="5366176at2"/>
<evidence type="ECO:0000313" key="2">
    <source>
        <dbReference type="Proteomes" id="UP000293952"/>
    </source>
</evidence>
<dbReference type="InterPro" id="IPR019292">
    <property type="entry name" value="McrC"/>
</dbReference>
<evidence type="ECO:0000313" key="1">
    <source>
        <dbReference type="EMBL" id="RYM34814.1"/>
    </source>
</evidence>
<dbReference type="PANTHER" id="PTHR38733:SF1">
    <property type="entry name" value="TYPE IV METHYL-DIRECTED RESTRICTION ENZYME ECOKMCRBC"/>
    <property type="match status" value="1"/>
</dbReference>
<accession>A0A4Q4KQF6</accession>
<dbReference type="Proteomes" id="UP000293952">
    <property type="component" value="Unassembled WGS sequence"/>
</dbReference>